<feature type="non-terminal residue" evidence="1">
    <location>
        <position position="125"/>
    </location>
</feature>
<sequence>VESVYGFGKGGLGLYRSVASRVSAQTAVPHLDELSLRLEIPPPLLQPPIISPRPACPPRAARHTHWSCFQWGRRAEGTSACCILETYFSPCALIPSSARCRSASAGWFSGAIWKPKRRLTSPLNS</sequence>
<feature type="non-terminal residue" evidence="1">
    <location>
        <position position="1"/>
    </location>
</feature>
<proteinExistence type="predicted"/>
<reference evidence="1" key="1">
    <citation type="submission" date="2022-05" db="EMBL/GenBank/DDBJ databases">
        <title>Chromosome-level genome of Chaenocephalus aceratus.</title>
        <authorList>
            <person name="Park H."/>
        </authorList>
    </citation>
    <scope>NUCLEOTIDE SEQUENCE</scope>
    <source>
        <strain evidence="1">KU_202001</strain>
    </source>
</reference>
<accession>A0ACB9XXK2</accession>
<evidence type="ECO:0000313" key="2">
    <source>
        <dbReference type="Proteomes" id="UP001057452"/>
    </source>
</evidence>
<name>A0ACB9XXK2_CHAAC</name>
<dbReference type="EMBL" id="CM043786">
    <property type="protein sequence ID" value="KAI4831711.1"/>
    <property type="molecule type" value="Genomic_DNA"/>
</dbReference>
<keyword evidence="2" id="KW-1185">Reference proteome</keyword>
<protein>
    <submittedName>
        <fullName evidence="1">Uncharacterized protein</fullName>
    </submittedName>
</protein>
<evidence type="ECO:0000313" key="1">
    <source>
        <dbReference type="EMBL" id="KAI4831711.1"/>
    </source>
</evidence>
<comment type="caution">
    <text evidence="1">The sequence shown here is derived from an EMBL/GenBank/DDBJ whole genome shotgun (WGS) entry which is preliminary data.</text>
</comment>
<organism evidence="1 2">
    <name type="scientific">Chaenocephalus aceratus</name>
    <name type="common">Blackfin icefish</name>
    <name type="synonym">Chaenichthys aceratus</name>
    <dbReference type="NCBI Taxonomy" id="36190"/>
    <lineage>
        <taxon>Eukaryota</taxon>
        <taxon>Metazoa</taxon>
        <taxon>Chordata</taxon>
        <taxon>Craniata</taxon>
        <taxon>Vertebrata</taxon>
        <taxon>Euteleostomi</taxon>
        <taxon>Actinopterygii</taxon>
        <taxon>Neopterygii</taxon>
        <taxon>Teleostei</taxon>
        <taxon>Neoteleostei</taxon>
        <taxon>Acanthomorphata</taxon>
        <taxon>Eupercaria</taxon>
        <taxon>Perciformes</taxon>
        <taxon>Notothenioidei</taxon>
        <taxon>Channichthyidae</taxon>
        <taxon>Chaenocephalus</taxon>
    </lineage>
</organism>
<gene>
    <name evidence="1" type="ORF">KUCAC02_001240</name>
</gene>
<dbReference type="Proteomes" id="UP001057452">
    <property type="component" value="Chromosome 2"/>
</dbReference>